<evidence type="ECO:0000313" key="3">
    <source>
        <dbReference type="Proteomes" id="UP000886998"/>
    </source>
</evidence>
<accession>A0A8X6XH37</accession>
<proteinExistence type="predicted"/>
<feature type="non-terminal residue" evidence="2">
    <location>
        <position position="1"/>
    </location>
</feature>
<name>A0A8X6XH37_9ARAC</name>
<evidence type="ECO:0000313" key="2">
    <source>
        <dbReference type="EMBL" id="GFY52555.1"/>
    </source>
</evidence>
<reference evidence="2" key="1">
    <citation type="submission" date="2020-08" db="EMBL/GenBank/DDBJ databases">
        <title>Multicomponent nature underlies the extraordinary mechanical properties of spider dragline silk.</title>
        <authorList>
            <person name="Kono N."/>
            <person name="Nakamura H."/>
            <person name="Mori M."/>
            <person name="Yoshida Y."/>
            <person name="Ohtoshi R."/>
            <person name="Malay A.D."/>
            <person name="Moran D.A.P."/>
            <person name="Tomita M."/>
            <person name="Numata K."/>
            <person name="Arakawa K."/>
        </authorList>
    </citation>
    <scope>NUCLEOTIDE SEQUENCE</scope>
</reference>
<dbReference type="EMBL" id="BMAV01008739">
    <property type="protein sequence ID" value="GFY52555.1"/>
    <property type="molecule type" value="Genomic_DNA"/>
</dbReference>
<protein>
    <submittedName>
        <fullName evidence="2">Uncharacterized protein</fullName>
    </submittedName>
</protein>
<comment type="caution">
    <text evidence="2">The sequence shown here is derived from an EMBL/GenBank/DDBJ whole genome shotgun (WGS) entry which is preliminary data.</text>
</comment>
<dbReference type="Proteomes" id="UP000886998">
    <property type="component" value="Unassembled WGS sequence"/>
</dbReference>
<evidence type="ECO:0000256" key="1">
    <source>
        <dbReference type="SAM" id="MobiDB-lite"/>
    </source>
</evidence>
<dbReference type="AlphaFoldDB" id="A0A8X6XH37"/>
<keyword evidence="3" id="KW-1185">Reference proteome</keyword>
<feature type="region of interest" description="Disordered" evidence="1">
    <location>
        <begin position="1"/>
        <end position="40"/>
    </location>
</feature>
<organism evidence="2 3">
    <name type="scientific">Trichonephila inaurata madagascariensis</name>
    <dbReference type="NCBI Taxonomy" id="2747483"/>
    <lineage>
        <taxon>Eukaryota</taxon>
        <taxon>Metazoa</taxon>
        <taxon>Ecdysozoa</taxon>
        <taxon>Arthropoda</taxon>
        <taxon>Chelicerata</taxon>
        <taxon>Arachnida</taxon>
        <taxon>Araneae</taxon>
        <taxon>Araneomorphae</taxon>
        <taxon>Entelegynae</taxon>
        <taxon>Araneoidea</taxon>
        <taxon>Nephilidae</taxon>
        <taxon>Trichonephila</taxon>
        <taxon>Trichonephila inaurata</taxon>
    </lineage>
</organism>
<feature type="compositionally biased region" description="Basic and acidic residues" evidence="1">
    <location>
        <begin position="28"/>
        <end position="39"/>
    </location>
</feature>
<feature type="non-terminal residue" evidence="2">
    <location>
        <position position="153"/>
    </location>
</feature>
<feature type="compositionally biased region" description="Polar residues" evidence="1">
    <location>
        <begin position="1"/>
        <end position="27"/>
    </location>
</feature>
<gene>
    <name evidence="2" type="ORF">TNIN_428891</name>
</gene>
<sequence>QNIRQFQANRSGNGESLESAISLSGPESRSDPQVLDHTDGSAGSSFIVILDRREGNDGSNSEACIPRILAHDEENLSIIEEDESSETKQKTEMNELIEDYFKYKCLLARRKLLERQKELESIIEAQKIKTNKYVKQLLENDFSCVICMDVLIK</sequence>